<evidence type="ECO:0000256" key="8">
    <source>
        <dbReference type="ARBA" id="ARBA00022912"/>
    </source>
</evidence>
<evidence type="ECO:0000256" key="9">
    <source>
        <dbReference type="ARBA" id="ARBA00023211"/>
    </source>
</evidence>
<dbReference type="FunFam" id="3.60.40.10:FF:000038">
    <property type="entry name" value="Probable protein phosphatase 2C 34"/>
    <property type="match status" value="1"/>
</dbReference>
<comment type="cofactor">
    <cofactor evidence="1">
        <name>Mn(2+)</name>
        <dbReference type="ChEBI" id="CHEBI:29035"/>
    </cofactor>
</comment>
<dbReference type="Proteomes" id="UP000015106">
    <property type="component" value="Chromosome 1"/>
</dbReference>
<protein>
    <recommendedName>
        <fullName evidence="4">protein-serine/threonine phosphatase</fullName>
        <ecNumber evidence="4">3.1.3.16</ecNumber>
    </recommendedName>
</protein>
<dbReference type="PANTHER" id="PTHR47992">
    <property type="entry name" value="PROTEIN PHOSPHATASE"/>
    <property type="match status" value="1"/>
</dbReference>
<reference evidence="13" key="3">
    <citation type="submission" date="2022-06" db="UniProtKB">
        <authorList>
            <consortium name="EnsemblPlants"/>
        </authorList>
    </citation>
    <scope>IDENTIFICATION</scope>
</reference>
<dbReference type="EnsemblPlants" id="TuG1812G0100002670.01.T01">
    <property type="protein sequence ID" value="TuG1812G0100002670.01.T01"/>
    <property type="gene ID" value="TuG1812G0100002670.01"/>
</dbReference>
<keyword evidence="8" id="KW-0904">Protein phosphatase</keyword>
<keyword evidence="5" id="KW-0479">Metal-binding</keyword>
<keyword evidence="7" id="KW-0460">Magnesium</keyword>
<accession>A0A8R7K3Y6</accession>
<sequence>MSLPVHTTGVVGRAETKRGGGEETLSGCFFGVARMRQLSSLLQGLARSMALGKERKEEEQGTVLRTSGTLRGEGSGTLAAVWSRRGEKGTNQDCSVVWEGFGCQEDTIFCGIFDGHGQWGHYVSKAVRDSLPPSLLRRWQEAVTLASLINGEKKLCDSQFDLWKQSYLAAAAAVDEELRRSRRLDAVNSGSTALSIIKKGDTMVIANVGDSRAVLGTTSDDGSIAAVQLTVDFKPNLPQEKARIVQCKGRVYCDEDEPGVHRVWLPDREAPGLAMSRAFGDYCVKDYGVISAPEVTQRRITARDQFVILATDGVWDVVSNEEAVQIVAATPEREKAAKRLVQWAVRAWRRKRRGYAVDDCSAICLFFHHSPPS</sequence>
<dbReference type="CDD" id="cd00143">
    <property type="entry name" value="PP2Cc"/>
    <property type="match status" value="1"/>
</dbReference>
<feature type="domain" description="PPM-type phosphatase" evidence="12">
    <location>
        <begin position="78"/>
        <end position="367"/>
    </location>
</feature>
<dbReference type="GO" id="GO:0045926">
    <property type="term" value="P:negative regulation of growth"/>
    <property type="evidence" value="ECO:0007669"/>
    <property type="project" value="UniProtKB-ARBA"/>
</dbReference>
<dbReference type="Pfam" id="PF00481">
    <property type="entry name" value="PP2C"/>
    <property type="match status" value="1"/>
</dbReference>
<dbReference type="GO" id="GO:0004722">
    <property type="term" value="F:protein serine/threonine phosphatase activity"/>
    <property type="evidence" value="ECO:0007669"/>
    <property type="project" value="UniProtKB-EC"/>
</dbReference>
<evidence type="ECO:0000313" key="13">
    <source>
        <dbReference type="EnsemblPlants" id="TuG1812G0100002670.01.T01"/>
    </source>
</evidence>
<name>A0A8R7K3Y6_TRIUA</name>
<comment type="catalytic activity">
    <reaction evidence="11">
        <text>O-phospho-L-threonyl-[protein] + H2O = L-threonyl-[protein] + phosphate</text>
        <dbReference type="Rhea" id="RHEA:47004"/>
        <dbReference type="Rhea" id="RHEA-COMP:11060"/>
        <dbReference type="Rhea" id="RHEA-COMP:11605"/>
        <dbReference type="ChEBI" id="CHEBI:15377"/>
        <dbReference type="ChEBI" id="CHEBI:30013"/>
        <dbReference type="ChEBI" id="CHEBI:43474"/>
        <dbReference type="ChEBI" id="CHEBI:61977"/>
        <dbReference type="EC" id="3.1.3.16"/>
    </reaction>
</comment>
<dbReference type="GeneID" id="125514479"/>
<dbReference type="KEGG" id="tua:125514430"/>
<evidence type="ECO:0000256" key="1">
    <source>
        <dbReference type="ARBA" id="ARBA00001936"/>
    </source>
</evidence>
<dbReference type="InterPro" id="IPR001932">
    <property type="entry name" value="PPM-type_phosphatase-like_dom"/>
</dbReference>
<reference evidence="13" key="2">
    <citation type="submission" date="2018-03" db="EMBL/GenBank/DDBJ databases">
        <title>The Triticum urartu genome reveals the dynamic nature of wheat genome evolution.</title>
        <authorList>
            <person name="Ling H."/>
            <person name="Ma B."/>
            <person name="Shi X."/>
            <person name="Liu H."/>
            <person name="Dong L."/>
            <person name="Sun H."/>
            <person name="Cao Y."/>
            <person name="Gao Q."/>
            <person name="Zheng S."/>
            <person name="Li Y."/>
            <person name="Yu Y."/>
            <person name="Du H."/>
            <person name="Qi M."/>
            <person name="Li Y."/>
            <person name="Yu H."/>
            <person name="Cui Y."/>
            <person name="Wang N."/>
            <person name="Chen C."/>
            <person name="Wu H."/>
            <person name="Zhao Y."/>
            <person name="Zhang J."/>
            <person name="Li Y."/>
            <person name="Zhou W."/>
            <person name="Zhang B."/>
            <person name="Hu W."/>
            <person name="Eijk M."/>
            <person name="Tang J."/>
            <person name="Witsenboer H."/>
            <person name="Zhao S."/>
            <person name="Li Z."/>
            <person name="Zhang A."/>
            <person name="Wang D."/>
            <person name="Liang C."/>
        </authorList>
    </citation>
    <scope>NUCLEOTIDE SEQUENCE [LARGE SCALE GENOMIC DNA]</scope>
    <source>
        <strain evidence="13">cv. G1812</strain>
    </source>
</reference>
<dbReference type="RefSeq" id="XP_048535779.1">
    <property type="nucleotide sequence ID" value="XM_048679822.1"/>
</dbReference>
<comment type="cofactor">
    <cofactor evidence="2">
        <name>Mg(2+)</name>
        <dbReference type="ChEBI" id="CHEBI:18420"/>
    </cofactor>
</comment>
<evidence type="ECO:0000256" key="2">
    <source>
        <dbReference type="ARBA" id="ARBA00001946"/>
    </source>
</evidence>
<evidence type="ECO:0000256" key="3">
    <source>
        <dbReference type="ARBA" id="ARBA00006702"/>
    </source>
</evidence>
<keyword evidence="14" id="KW-1185">Reference proteome</keyword>
<evidence type="ECO:0000256" key="6">
    <source>
        <dbReference type="ARBA" id="ARBA00022801"/>
    </source>
</evidence>
<evidence type="ECO:0000313" key="14">
    <source>
        <dbReference type="Proteomes" id="UP000015106"/>
    </source>
</evidence>
<dbReference type="PROSITE" id="PS51746">
    <property type="entry name" value="PPM_2"/>
    <property type="match status" value="1"/>
</dbReference>
<dbReference type="GO" id="GO:0046872">
    <property type="term" value="F:metal ion binding"/>
    <property type="evidence" value="ECO:0007669"/>
    <property type="project" value="UniProtKB-KW"/>
</dbReference>
<evidence type="ECO:0000256" key="10">
    <source>
        <dbReference type="ARBA" id="ARBA00047761"/>
    </source>
</evidence>
<dbReference type="SUPFAM" id="SSF81606">
    <property type="entry name" value="PP2C-like"/>
    <property type="match status" value="1"/>
</dbReference>
<dbReference type="EC" id="3.1.3.16" evidence="4"/>
<evidence type="ECO:0000256" key="5">
    <source>
        <dbReference type="ARBA" id="ARBA00022723"/>
    </source>
</evidence>
<dbReference type="Gramene" id="TuG1812G0100002670.01.T01">
    <property type="protein sequence ID" value="TuG1812G0100002670.01.T01"/>
    <property type="gene ID" value="TuG1812G0100002670.01"/>
</dbReference>
<dbReference type="OrthoDB" id="10264738at2759"/>
<organism evidence="13 14">
    <name type="scientific">Triticum urartu</name>
    <name type="common">Red wild einkorn</name>
    <name type="synonym">Crithodium urartu</name>
    <dbReference type="NCBI Taxonomy" id="4572"/>
    <lineage>
        <taxon>Eukaryota</taxon>
        <taxon>Viridiplantae</taxon>
        <taxon>Streptophyta</taxon>
        <taxon>Embryophyta</taxon>
        <taxon>Tracheophyta</taxon>
        <taxon>Spermatophyta</taxon>
        <taxon>Magnoliopsida</taxon>
        <taxon>Liliopsida</taxon>
        <taxon>Poales</taxon>
        <taxon>Poaceae</taxon>
        <taxon>BOP clade</taxon>
        <taxon>Pooideae</taxon>
        <taxon>Triticodae</taxon>
        <taxon>Triticeae</taxon>
        <taxon>Triticinae</taxon>
        <taxon>Triticum</taxon>
    </lineage>
</organism>
<evidence type="ECO:0000259" key="12">
    <source>
        <dbReference type="PROSITE" id="PS51746"/>
    </source>
</evidence>
<keyword evidence="6" id="KW-0378">Hydrolase</keyword>
<dbReference type="AlphaFoldDB" id="A0A8R7K3Y6"/>
<reference evidence="14" key="1">
    <citation type="journal article" date="2013" name="Nature">
        <title>Draft genome of the wheat A-genome progenitor Triticum urartu.</title>
        <authorList>
            <person name="Ling H.Q."/>
            <person name="Zhao S."/>
            <person name="Liu D."/>
            <person name="Wang J."/>
            <person name="Sun H."/>
            <person name="Zhang C."/>
            <person name="Fan H."/>
            <person name="Li D."/>
            <person name="Dong L."/>
            <person name="Tao Y."/>
            <person name="Gao C."/>
            <person name="Wu H."/>
            <person name="Li Y."/>
            <person name="Cui Y."/>
            <person name="Guo X."/>
            <person name="Zheng S."/>
            <person name="Wang B."/>
            <person name="Yu K."/>
            <person name="Liang Q."/>
            <person name="Yang W."/>
            <person name="Lou X."/>
            <person name="Chen J."/>
            <person name="Feng M."/>
            <person name="Jian J."/>
            <person name="Zhang X."/>
            <person name="Luo G."/>
            <person name="Jiang Y."/>
            <person name="Liu J."/>
            <person name="Wang Z."/>
            <person name="Sha Y."/>
            <person name="Zhang B."/>
            <person name="Wu H."/>
            <person name="Tang D."/>
            <person name="Shen Q."/>
            <person name="Xue P."/>
            <person name="Zou S."/>
            <person name="Wang X."/>
            <person name="Liu X."/>
            <person name="Wang F."/>
            <person name="Yang Y."/>
            <person name="An X."/>
            <person name="Dong Z."/>
            <person name="Zhang K."/>
            <person name="Zhang X."/>
            <person name="Luo M.C."/>
            <person name="Dvorak J."/>
            <person name="Tong Y."/>
            <person name="Wang J."/>
            <person name="Yang H."/>
            <person name="Li Z."/>
            <person name="Wang D."/>
            <person name="Zhang A."/>
            <person name="Wang J."/>
        </authorList>
    </citation>
    <scope>NUCLEOTIDE SEQUENCE</scope>
    <source>
        <strain evidence="14">cv. G1812</strain>
    </source>
</reference>
<dbReference type="Gene3D" id="3.60.40.10">
    <property type="entry name" value="PPM-type phosphatase domain"/>
    <property type="match status" value="1"/>
</dbReference>
<comment type="catalytic activity">
    <reaction evidence="10">
        <text>O-phospho-L-seryl-[protein] + H2O = L-seryl-[protein] + phosphate</text>
        <dbReference type="Rhea" id="RHEA:20629"/>
        <dbReference type="Rhea" id="RHEA-COMP:9863"/>
        <dbReference type="Rhea" id="RHEA-COMP:11604"/>
        <dbReference type="ChEBI" id="CHEBI:15377"/>
        <dbReference type="ChEBI" id="CHEBI:29999"/>
        <dbReference type="ChEBI" id="CHEBI:43474"/>
        <dbReference type="ChEBI" id="CHEBI:83421"/>
        <dbReference type="EC" id="3.1.3.16"/>
    </reaction>
</comment>
<dbReference type="InterPro" id="IPR015655">
    <property type="entry name" value="PP2C"/>
</dbReference>
<keyword evidence="9" id="KW-0464">Manganese</keyword>
<dbReference type="GO" id="GO:0009414">
    <property type="term" value="P:response to water deprivation"/>
    <property type="evidence" value="ECO:0007669"/>
    <property type="project" value="UniProtKB-ARBA"/>
</dbReference>
<dbReference type="InterPro" id="IPR036457">
    <property type="entry name" value="PPM-type-like_dom_sf"/>
</dbReference>
<evidence type="ECO:0000256" key="7">
    <source>
        <dbReference type="ARBA" id="ARBA00022842"/>
    </source>
</evidence>
<evidence type="ECO:0000256" key="11">
    <source>
        <dbReference type="ARBA" id="ARBA00048336"/>
    </source>
</evidence>
<evidence type="ECO:0000256" key="4">
    <source>
        <dbReference type="ARBA" id="ARBA00013081"/>
    </source>
</evidence>
<comment type="similarity">
    <text evidence="3">Belongs to the PP2C family.</text>
</comment>
<proteinExistence type="inferred from homology"/>
<gene>
    <name evidence="13" type="primary">LOC125514479</name>
</gene>
<dbReference type="SMART" id="SM00332">
    <property type="entry name" value="PP2Cc"/>
    <property type="match status" value="1"/>
</dbReference>